<dbReference type="Proteomes" id="UP000828390">
    <property type="component" value="Unassembled WGS sequence"/>
</dbReference>
<keyword evidence="2" id="KW-1185">Reference proteome</keyword>
<gene>
    <name evidence="1" type="ORF">DPMN_060462</name>
</gene>
<evidence type="ECO:0000313" key="2">
    <source>
        <dbReference type="Proteomes" id="UP000828390"/>
    </source>
</evidence>
<protein>
    <submittedName>
        <fullName evidence="1">Uncharacterized protein</fullName>
    </submittedName>
</protein>
<accession>A0A9D4C5R2</accession>
<dbReference type="EMBL" id="JAIWYP010000013">
    <property type="protein sequence ID" value="KAH3717667.1"/>
    <property type="molecule type" value="Genomic_DNA"/>
</dbReference>
<organism evidence="1 2">
    <name type="scientific">Dreissena polymorpha</name>
    <name type="common">Zebra mussel</name>
    <name type="synonym">Mytilus polymorpha</name>
    <dbReference type="NCBI Taxonomy" id="45954"/>
    <lineage>
        <taxon>Eukaryota</taxon>
        <taxon>Metazoa</taxon>
        <taxon>Spiralia</taxon>
        <taxon>Lophotrochozoa</taxon>
        <taxon>Mollusca</taxon>
        <taxon>Bivalvia</taxon>
        <taxon>Autobranchia</taxon>
        <taxon>Heteroconchia</taxon>
        <taxon>Euheterodonta</taxon>
        <taxon>Imparidentia</taxon>
        <taxon>Neoheterodontei</taxon>
        <taxon>Myida</taxon>
        <taxon>Dreissenoidea</taxon>
        <taxon>Dreissenidae</taxon>
        <taxon>Dreissena</taxon>
    </lineage>
</organism>
<comment type="caution">
    <text evidence="1">The sequence shown here is derived from an EMBL/GenBank/DDBJ whole genome shotgun (WGS) entry which is preliminary data.</text>
</comment>
<proteinExistence type="predicted"/>
<name>A0A9D4C5R2_DREPO</name>
<reference evidence="1" key="2">
    <citation type="submission" date="2020-11" db="EMBL/GenBank/DDBJ databases">
        <authorList>
            <person name="McCartney M.A."/>
            <person name="Auch B."/>
            <person name="Kono T."/>
            <person name="Mallez S."/>
            <person name="Becker A."/>
            <person name="Gohl D.M."/>
            <person name="Silverstein K.A.T."/>
            <person name="Koren S."/>
            <person name="Bechman K.B."/>
            <person name="Herman A."/>
            <person name="Abrahante J.E."/>
            <person name="Garbe J."/>
        </authorList>
    </citation>
    <scope>NUCLEOTIDE SEQUENCE</scope>
    <source>
        <strain evidence="1">Duluth1</strain>
        <tissue evidence="1">Whole animal</tissue>
    </source>
</reference>
<evidence type="ECO:0000313" key="1">
    <source>
        <dbReference type="EMBL" id="KAH3717667.1"/>
    </source>
</evidence>
<reference evidence="1" key="1">
    <citation type="journal article" date="2019" name="bioRxiv">
        <title>The Genome of the Zebra Mussel, Dreissena polymorpha: A Resource for Invasive Species Research.</title>
        <authorList>
            <person name="McCartney M.A."/>
            <person name="Auch B."/>
            <person name="Kono T."/>
            <person name="Mallez S."/>
            <person name="Zhang Y."/>
            <person name="Obille A."/>
            <person name="Becker A."/>
            <person name="Abrahante J.E."/>
            <person name="Garbe J."/>
            <person name="Badalamenti J.P."/>
            <person name="Herman A."/>
            <person name="Mangelson H."/>
            <person name="Liachko I."/>
            <person name="Sullivan S."/>
            <person name="Sone E.D."/>
            <person name="Koren S."/>
            <person name="Silverstein K.A.T."/>
            <person name="Beckman K.B."/>
            <person name="Gohl D.M."/>
        </authorList>
    </citation>
    <scope>NUCLEOTIDE SEQUENCE</scope>
    <source>
        <strain evidence="1">Duluth1</strain>
        <tissue evidence="1">Whole animal</tissue>
    </source>
</reference>
<sequence length="105" mass="12232">MQNRVLLRNFDTRQTTITYLRDQISADRDNIDAIKQHGNDRHAFLLRRKITKEIRDIESRTQQLNQSKVASNIEVVEQTPVDNIVRTIKGALRVQTNVRGIEDYG</sequence>
<dbReference type="AlphaFoldDB" id="A0A9D4C5R2"/>